<feature type="transmembrane region" description="Helical" evidence="1">
    <location>
        <begin position="29"/>
        <end position="48"/>
    </location>
</feature>
<sequence>MTFQSEADGRVPDTVRPVVLSRRGPSRPALSLGLVLIAVIALLAGRALTGDQRGSGVGSGSAASGAPPSAAEVTAVLSVLDHHADALKHRDSAGWVADLDPAAAASRYTDTERAVLGNLRRVPLTTWRYVLSAPVTDPDVLAPAAVRLGGRAVILHVQLRYAFAVVDPAPTGRDLWLTAVHRPDGWKLAGDADATGPGGASWQGPWNFGPLIVRASAHTLVLAHPAHRAELAAFTDLVERSVPVVTSVWGSSWNDHVAVLIPDTAAEFAAVTADGADSEDLAAVAVADSVTPAGVVLGARIVLNPTTLGRLDAAGRRLVVRHELTHVATRAVTSDQLPTWLIEGFADYVGNLGSRQSVRQAAQELAAEVHAGTVPAALPTAVDFGGGNQRLSQVYEESWLACRLVASRAGQPGLVRLYEAVSAAAATDPDTAAEVGLRRVLGSGVVAFTSSWRAYLKAQLR</sequence>
<protein>
    <recommendedName>
        <fullName evidence="4">Peptidase MA-like domain-containing protein</fullName>
    </recommendedName>
</protein>
<evidence type="ECO:0000256" key="1">
    <source>
        <dbReference type="SAM" id="Phobius"/>
    </source>
</evidence>
<comment type="caution">
    <text evidence="2">The sequence shown here is derived from an EMBL/GenBank/DDBJ whole genome shotgun (WGS) entry which is preliminary data.</text>
</comment>
<proteinExistence type="predicted"/>
<dbReference type="Proteomes" id="UP001183176">
    <property type="component" value="Unassembled WGS sequence"/>
</dbReference>
<reference evidence="3" key="1">
    <citation type="submission" date="2023-07" db="EMBL/GenBank/DDBJ databases">
        <title>30 novel species of actinomycetes from the DSMZ collection.</title>
        <authorList>
            <person name="Nouioui I."/>
        </authorList>
    </citation>
    <scope>NUCLEOTIDE SEQUENCE [LARGE SCALE GENOMIC DNA]</scope>
    <source>
        <strain evidence="3">DSM 44399</strain>
    </source>
</reference>
<keyword evidence="1" id="KW-0472">Membrane</keyword>
<gene>
    <name evidence="2" type="ORF">RM423_08155</name>
</gene>
<evidence type="ECO:0008006" key="4">
    <source>
        <dbReference type="Google" id="ProtNLM"/>
    </source>
</evidence>
<accession>A0ABU2J8T2</accession>
<evidence type="ECO:0000313" key="3">
    <source>
        <dbReference type="Proteomes" id="UP001183176"/>
    </source>
</evidence>
<organism evidence="2 3">
    <name type="scientific">Jatrophihabitans lederbergiae</name>
    <dbReference type="NCBI Taxonomy" id="3075547"/>
    <lineage>
        <taxon>Bacteria</taxon>
        <taxon>Bacillati</taxon>
        <taxon>Actinomycetota</taxon>
        <taxon>Actinomycetes</taxon>
        <taxon>Jatrophihabitantales</taxon>
        <taxon>Jatrophihabitantaceae</taxon>
        <taxon>Jatrophihabitans</taxon>
    </lineage>
</organism>
<keyword evidence="3" id="KW-1185">Reference proteome</keyword>
<keyword evidence="1" id="KW-1133">Transmembrane helix</keyword>
<name>A0ABU2J8T2_9ACTN</name>
<dbReference type="RefSeq" id="WP_311422523.1">
    <property type="nucleotide sequence ID" value="NZ_JAVREH010000007.1"/>
</dbReference>
<keyword evidence="1" id="KW-0812">Transmembrane</keyword>
<evidence type="ECO:0000313" key="2">
    <source>
        <dbReference type="EMBL" id="MDT0261367.1"/>
    </source>
</evidence>
<dbReference type="EMBL" id="JAVREH010000007">
    <property type="protein sequence ID" value="MDT0261367.1"/>
    <property type="molecule type" value="Genomic_DNA"/>
</dbReference>